<dbReference type="AlphaFoldDB" id="A0A6M3LSN0"/>
<gene>
    <name evidence="1" type="ORF">MM415B05963_0013</name>
</gene>
<proteinExistence type="predicted"/>
<accession>A0A6M3LSN0</accession>
<evidence type="ECO:0000313" key="1">
    <source>
        <dbReference type="EMBL" id="QJA97783.1"/>
    </source>
</evidence>
<dbReference type="EMBL" id="MT143524">
    <property type="protein sequence ID" value="QJA97783.1"/>
    <property type="molecule type" value="Genomic_DNA"/>
</dbReference>
<name>A0A6M3LSN0_9ZZZZ</name>
<reference evidence="1" key="1">
    <citation type="submission" date="2020-03" db="EMBL/GenBank/DDBJ databases">
        <title>The deep terrestrial virosphere.</title>
        <authorList>
            <person name="Holmfeldt K."/>
            <person name="Nilsson E."/>
            <person name="Simone D."/>
            <person name="Lopez-Fernandez M."/>
            <person name="Wu X."/>
            <person name="de Brujin I."/>
            <person name="Lundin D."/>
            <person name="Andersson A."/>
            <person name="Bertilsson S."/>
            <person name="Dopson M."/>
        </authorList>
    </citation>
    <scope>NUCLEOTIDE SEQUENCE</scope>
    <source>
        <strain evidence="1">MM415B05963</strain>
    </source>
</reference>
<organism evidence="1">
    <name type="scientific">viral metagenome</name>
    <dbReference type="NCBI Taxonomy" id="1070528"/>
    <lineage>
        <taxon>unclassified sequences</taxon>
        <taxon>metagenomes</taxon>
        <taxon>organismal metagenomes</taxon>
    </lineage>
</organism>
<sequence length="79" mass="8796">MMFMPVSVQVAKQRNGEMKKGYSKTLTHSLIYKGGEGKWLINLNIIVKIVEELGTIARSFNVVCIATPPKSKVKGYLNP</sequence>
<protein>
    <submittedName>
        <fullName evidence="1">Uncharacterized protein</fullName>
    </submittedName>
</protein>